<feature type="transmembrane region" description="Helical" evidence="7">
    <location>
        <begin position="77"/>
        <end position="97"/>
    </location>
</feature>
<protein>
    <submittedName>
        <fullName evidence="9">Acyltransferase family protein</fullName>
    </submittedName>
</protein>
<feature type="domain" description="Acyltransferase 3" evidence="8">
    <location>
        <begin position="11"/>
        <end position="323"/>
    </location>
</feature>
<evidence type="ECO:0000313" key="9">
    <source>
        <dbReference type="EMBL" id="MBP3965908.1"/>
    </source>
</evidence>
<evidence type="ECO:0000256" key="3">
    <source>
        <dbReference type="ARBA" id="ARBA00022475"/>
    </source>
</evidence>
<evidence type="ECO:0000256" key="6">
    <source>
        <dbReference type="ARBA" id="ARBA00023136"/>
    </source>
</evidence>
<evidence type="ECO:0000259" key="8">
    <source>
        <dbReference type="Pfam" id="PF01757"/>
    </source>
</evidence>
<feature type="transmembrane region" description="Helical" evidence="7">
    <location>
        <begin position="32"/>
        <end position="56"/>
    </location>
</feature>
<keyword evidence="10" id="KW-1185">Reference proteome</keyword>
<evidence type="ECO:0000256" key="2">
    <source>
        <dbReference type="ARBA" id="ARBA00007400"/>
    </source>
</evidence>
<dbReference type="PANTHER" id="PTHR40074">
    <property type="entry name" value="O-ACETYLTRANSFERASE WECH"/>
    <property type="match status" value="1"/>
</dbReference>
<feature type="transmembrane region" description="Helical" evidence="7">
    <location>
        <begin position="186"/>
        <end position="204"/>
    </location>
</feature>
<comment type="similarity">
    <text evidence="2">Belongs to the acyltransferase 3 family.</text>
</comment>
<evidence type="ECO:0000313" key="10">
    <source>
        <dbReference type="Proteomes" id="UP000673394"/>
    </source>
</evidence>
<reference evidence="9 10" key="1">
    <citation type="submission" date="2021-04" db="EMBL/GenBank/DDBJ databases">
        <title>Paenibacillus sp. DLE-14 whole genome sequence.</title>
        <authorList>
            <person name="Ham Y.J."/>
        </authorList>
    </citation>
    <scope>NUCLEOTIDE SEQUENCE [LARGE SCALE GENOMIC DNA]</scope>
    <source>
        <strain evidence="9 10">DLE-14</strain>
    </source>
</reference>
<comment type="subcellular location">
    <subcellularLocation>
        <location evidence="1">Cell membrane</location>
        <topology evidence="1">Multi-pass membrane protein</topology>
    </subcellularLocation>
</comment>
<feature type="transmembrane region" description="Helical" evidence="7">
    <location>
        <begin position="304"/>
        <end position="324"/>
    </location>
</feature>
<keyword evidence="5 7" id="KW-1133">Transmembrane helix</keyword>
<dbReference type="PANTHER" id="PTHR40074:SF2">
    <property type="entry name" value="O-ACETYLTRANSFERASE WECH"/>
    <property type="match status" value="1"/>
</dbReference>
<dbReference type="Proteomes" id="UP000673394">
    <property type="component" value="Unassembled WGS sequence"/>
</dbReference>
<dbReference type="Pfam" id="PF01757">
    <property type="entry name" value="Acyl_transf_3"/>
    <property type="match status" value="1"/>
</dbReference>
<evidence type="ECO:0000256" key="5">
    <source>
        <dbReference type="ARBA" id="ARBA00022989"/>
    </source>
</evidence>
<comment type="caution">
    <text evidence="9">The sequence shown here is derived from an EMBL/GenBank/DDBJ whole genome shotgun (WGS) entry which is preliminary data.</text>
</comment>
<feature type="transmembrane region" description="Helical" evidence="7">
    <location>
        <begin position="9"/>
        <end position="26"/>
    </location>
</feature>
<keyword evidence="3" id="KW-1003">Cell membrane</keyword>
<feature type="transmembrane region" description="Helical" evidence="7">
    <location>
        <begin position="280"/>
        <end position="298"/>
    </location>
</feature>
<organism evidence="9 10">
    <name type="scientific">Paenibacillus lignilyticus</name>
    <dbReference type="NCBI Taxonomy" id="1172615"/>
    <lineage>
        <taxon>Bacteria</taxon>
        <taxon>Bacillati</taxon>
        <taxon>Bacillota</taxon>
        <taxon>Bacilli</taxon>
        <taxon>Bacillales</taxon>
        <taxon>Paenibacillaceae</taxon>
        <taxon>Paenibacillus</taxon>
    </lineage>
</organism>
<feature type="transmembrane region" description="Helical" evidence="7">
    <location>
        <begin position="147"/>
        <end position="166"/>
    </location>
</feature>
<evidence type="ECO:0000256" key="4">
    <source>
        <dbReference type="ARBA" id="ARBA00022692"/>
    </source>
</evidence>
<proteinExistence type="inferred from homology"/>
<accession>A0ABS5CJ72</accession>
<feature type="transmembrane region" description="Helical" evidence="7">
    <location>
        <begin position="216"/>
        <end position="241"/>
    </location>
</feature>
<dbReference type="GO" id="GO:0016746">
    <property type="term" value="F:acyltransferase activity"/>
    <property type="evidence" value="ECO:0007669"/>
    <property type="project" value="UniProtKB-KW"/>
</dbReference>
<dbReference type="InterPro" id="IPR002656">
    <property type="entry name" value="Acyl_transf_3_dom"/>
</dbReference>
<dbReference type="EMBL" id="JAGKSP010000013">
    <property type="protein sequence ID" value="MBP3965908.1"/>
    <property type="molecule type" value="Genomic_DNA"/>
</dbReference>
<evidence type="ECO:0000256" key="7">
    <source>
        <dbReference type="SAM" id="Phobius"/>
    </source>
</evidence>
<gene>
    <name evidence="9" type="ORF">I8J30_24610</name>
</gene>
<sequence>MGKVSLKELFLLRTVACLSIVFLHSVDVADSWFFGGLRLFLSFGTPAFILISEIVLANAYPTHTPKGFLKKRLRYIGIPYICFVIIYSLQNTFTLAGKAEISVLATNLVKGFFLGETSAYFVAIIFQFYLLHMFFVRYVFNRFRPKWILIIAGLVNVSYLAFFNLVSPPDHPTAIYVWDTFYRMPFIGWVFYFAVAYYLGRNYVQYLSMLQKYRHYIYASVPLTGIVMLFLFMSDIIPVLSSKRFDMIFFTLSTVFMLLIVAAKLRGVPSLIVKISQCSFGIYLVHPLVLSVIDHFFILPNNMFSAFVLFLFALSGSMGIVVVFNRFSWGSYFIGRIGVGLDLKRPNNRITNEKTQPVN</sequence>
<keyword evidence="9" id="KW-0808">Transferase</keyword>
<keyword evidence="9" id="KW-0012">Acyltransferase</keyword>
<dbReference type="RefSeq" id="WP_210662680.1">
    <property type="nucleotide sequence ID" value="NZ_JAGKSP010000013.1"/>
</dbReference>
<feature type="transmembrane region" description="Helical" evidence="7">
    <location>
        <begin position="117"/>
        <end position="140"/>
    </location>
</feature>
<feature type="transmembrane region" description="Helical" evidence="7">
    <location>
        <begin position="247"/>
        <end position="268"/>
    </location>
</feature>
<keyword evidence="6 7" id="KW-0472">Membrane</keyword>
<evidence type="ECO:0000256" key="1">
    <source>
        <dbReference type="ARBA" id="ARBA00004651"/>
    </source>
</evidence>
<keyword evidence="4 7" id="KW-0812">Transmembrane</keyword>
<name>A0ABS5CJ72_9BACL</name>